<dbReference type="Pfam" id="PF00440">
    <property type="entry name" value="TetR_N"/>
    <property type="match status" value="1"/>
</dbReference>
<feature type="region of interest" description="Disordered" evidence="5">
    <location>
        <begin position="1"/>
        <end position="32"/>
    </location>
</feature>
<evidence type="ECO:0000313" key="7">
    <source>
        <dbReference type="EMBL" id="MDO3395382.1"/>
    </source>
</evidence>
<dbReference type="Gene3D" id="1.10.357.10">
    <property type="entry name" value="Tetracycline Repressor, domain 2"/>
    <property type="match status" value="1"/>
</dbReference>
<comment type="caution">
    <text evidence="7">The sequence shown here is derived from an EMBL/GenBank/DDBJ whole genome shotgun (WGS) entry which is preliminary data.</text>
</comment>
<dbReference type="PROSITE" id="PS50977">
    <property type="entry name" value="HTH_TETR_2"/>
    <property type="match status" value="1"/>
</dbReference>
<dbReference type="EMBL" id="JAULSC010000004">
    <property type="protein sequence ID" value="MDO3395382.1"/>
    <property type="molecule type" value="Genomic_DNA"/>
</dbReference>
<evidence type="ECO:0000256" key="4">
    <source>
        <dbReference type="PROSITE-ProRule" id="PRU00335"/>
    </source>
</evidence>
<feature type="domain" description="HTH tetR-type" evidence="6">
    <location>
        <begin position="38"/>
        <end position="98"/>
    </location>
</feature>
<dbReference type="PANTHER" id="PTHR30055">
    <property type="entry name" value="HTH-TYPE TRANSCRIPTIONAL REGULATOR RUTR"/>
    <property type="match status" value="1"/>
</dbReference>
<dbReference type="RefSeq" id="WP_302706684.1">
    <property type="nucleotide sequence ID" value="NZ_JAULSC010000004.1"/>
</dbReference>
<keyword evidence="2 4" id="KW-0238">DNA-binding</keyword>
<dbReference type="PRINTS" id="PR00455">
    <property type="entry name" value="HTHTETR"/>
</dbReference>
<keyword evidence="1" id="KW-0805">Transcription regulation</keyword>
<evidence type="ECO:0000259" key="6">
    <source>
        <dbReference type="PROSITE" id="PS50977"/>
    </source>
</evidence>
<dbReference type="InterPro" id="IPR050109">
    <property type="entry name" value="HTH-type_TetR-like_transc_reg"/>
</dbReference>
<gene>
    <name evidence="7" type="ORF">QWJ41_06620</name>
</gene>
<evidence type="ECO:0000313" key="8">
    <source>
        <dbReference type="Proteomes" id="UP001168363"/>
    </source>
</evidence>
<dbReference type="InterPro" id="IPR001647">
    <property type="entry name" value="HTH_TetR"/>
</dbReference>
<accession>A0ABT8TN36</accession>
<feature type="DNA-binding region" description="H-T-H motif" evidence="4">
    <location>
        <begin position="61"/>
        <end position="80"/>
    </location>
</feature>
<proteinExistence type="predicted"/>
<sequence length="230" mass="25674">MTTSETAEDAAPHPDVDATDPPAVESDDEDGGLGLRALRTRQTIIDAARQLFLERGYAGTRINNITDACGISRAGFYTYFKDKRAIANVLGESAYADILGVLGEWDRISRPAQLDEIVDWVHQYFRYMDRHGAFVFSASQFVPKDGEDDYRQQARRMQMRAAFLFGVALRSRQPSPTPAPEALGLMVIAMLDRSWFFVRAQALPVSDDDMILTIAHSIMDILGGRDHDQS</sequence>
<dbReference type="SUPFAM" id="SSF46689">
    <property type="entry name" value="Homeodomain-like"/>
    <property type="match status" value="1"/>
</dbReference>
<keyword evidence="8" id="KW-1185">Reference proteome</keyword>
<evidence type="ECO:0000256" key="3">
    <source>
        <dbReference type="ARBA" id="ARBA00023163"/>
    </source>
</evidence>
<organism evidence="7 8">
    <name type="scientific">Nocardioides cremeus</name>
    <dbReference type="NCBI Taxonomy" id="3058044"/>
    <lineage>
        <taxon>Bacteria</taxon>
        <taxon>Bacillati</taxon>
        <taxon>Actinomycetota</taxon>
        <taxon>Actinomycetes</taxon>
        <taxon>Propionibacteriales</taxon>
        <taxon>Nocardioidaceae</taxon>
        <taxon>Nocardioides</taxon>
    </lineage>
</organism>
<dbReference type="Proteomes" id="UP001168363">
    <property type="component" value="Unassembled WGS sequence"/>
</dbReference>
<reference evidence="7" key="1">
    <citation type="submission" date="2023-06" db="EMBL/GenBank/DDBJ databases">
        <title>Genome sequence of Nocardioides sp. SOB44.</title>
        <authorList>
            <person name="Zhang G."/>
        </authorList>
    </citation>
    <scope>NUCLEOTIDE SEQUENCE</scope>
    <source>
        <strain evidence="7">SOB44</strain>
    </source>
</reference>
<dbReference type="PANTHER" id="PTHR30055:SF234">
    <property type="entry name" value="HTH-TYPE TRANSCRIPTIONAL REGULATOR BETI"/>
    <property type="match status" value="1"/>
</dbReference>
<evidence type="ECO:0000256" key="1">
    <source>
        <dbReference type="ARBA" id="ARBA00023015"/>
    </source>
</evidence>
<keyword evidence="3" id="KW-0804">Transcription</keyword>
<evidence type="ECO:0000256" key="2">
    <source>
        <dbReference type="ARBA" id="ARBA00023125"/>
    </source>
</evidence>
<evidence type="ECO:0000256" key="5">
    <source>
        <dbReference type="SAM" id="MobiDB-lite"/>
    </source>
</evidence>
<dbReference type="InterPro" id="IPR009057">
    <property type="entry name" value="Homeodomain-like_sf"/>
</dbReference>
<name>A0ABT8TN36_9ACTN</name>
<protein>
    <submittedName>
        <fullName evidence="7">TetR/AcrR family transcriptional regulator</fullName>
    </submittedName>
</protein>